<dbReference type="EMBL" id="JAMLDY010000007">
    <property type="protein sequence ID" value="MCP3734706.1"/>
    <property type="molecule type" value="Genomic_DNA"/>
</dbReference>
<feature type="transmembrane region" description="Helical" evidence="1">
    <location>
        <begin position="130"/>
        <end position="147"/>
    </location>
</feature>
<organism evidence="3 4">
    <name type="scientific">Sphingomonas liriopis</name>
    <dbReference type="NCBI Taxonomy" id="2949094"/>
    <lineage>
        <taxon>Bacteria</taxon>
        <taxon>Pseudomonadati</taxon>
        <taxon>Pseudomonadota</taxon>
        <taxon>Alphaproteobacteria</taxon>
        <taxon>Sphingomonadales</taxon>
        <taxon>Sphingomonadaceae</taxon>
        <taxon>Sphingomonas</taxon>
    </lineage>
</organism>
<keyword evidence="1" id="KW-1133">Transmembrane helix</keyword>
<dbReference type="InterPro" id="IPR052529">
    <property type="entry name" value="Bact_Transport_Assoc"/>
</dbReference>
<evidence type="ECO:0000256" key="1">
    <source>
        <dbReference type="SAM" id="Phobius"/>
    </source>
</evidence>
<dbReference type="Pfam" id="PF04235">
    <property type="entry name" value="DUF418"/>
    <property type="match status" value="1"/>
</dbReference>
<feature type="transmembrane region" description="Helical" evidence="1">
    <location>
        <begin position="279"/>
        <end position="306"/>
    </location>
</feature>
<feature type="domain" description="DUF418" evidence="2">
    <location>
        <begin position="266"/>
        <end position="430"/>
    </location>
</feature>
<feature type="transmembrane region" description="Helical" evidence="1">
    <location>
        <begin position="393"/>
        <end position="412"/>
    </location>
</feature>
<comment type="caution">
    <text evidence="3">The sequence shown here is derived from an EMBL/GenBank/DDBJ whole genome shotgun (WGS) entry which is preliminary data.</text>
</comment>
<name>A0A9X2HUZ2_9SPHN</name>
<protein>
    <submittedName>
        <fullName evidence="3">DUF418 domain-containing protein</fullName>
    </submittedName>
</protein>
<feature type="transmembrane region" description="Helical" evidence="1">
    <location>
        <begin position="367"/>
        <end position="387"/>
    </location>
</feature>
<dbReference type="InterPro" id="IPR007349">
    <property type="entry name" value="DUF418"/>
</dbReference>
<feature type="transmembrane region" description="Helical" evidence="1">
    <location>
        <begin position="247"/>
        <end position="267"/>
    </location>
</feature>
<evidence type="ECO:0000313" key="4">
    <source>
        <dbReference type="Proteomes" id="UP001139486"/>
    </source>
</evidence>
<sequence length="441" mass="47933">MTTDLLLPRATRSVPAERIHTLDVLRGVAICGILLMNIHGMGDVADYPLSRFPATWNAEWISWGVQTVFVQGAMRGLFTMLFGASMLIMLRRAEGAAGPARPLDVWTRRSVALMGFGIAQWALFLWPGEILWNYGISGLFLLAFRSARPRTLLVAAALLIAGLGANSAFWTHEQVVQLERGQAATARAQAGGRLDADDRAAIAAERQHRAAAHPDAEDRAERITERTHLLGLLHWSAGYWMRENLTITGWVDIAESIAFMLIGMALFRFGILTGTARPAIYRAMVVGGYGGGMLLRGLHVALLARAGLDMGSPLVPGWAWVASEALFQPARLLVTIGHVGAVVLLFRAGAFGHATTLRALGRMTLSVYCLQSILGGVIFYGLGYVGVFTLPQLWLIAVGIWGVSALLCRWWLTHHEMGPAETLLRRIAYGGVRAKAQPAPL</sequence>
<keyword evidence="1" id="KW-0472">Membrane</keyword>
<proteinExistence type="predicted"/>
<gene>
    <name evidence="3" type="ORF">M9979_07470</name>
</gene>
<keyword evidence="1" id="KW-0812">Transmembrane</keyword>
<dbReference type="PANTHER" id="PTHR30590">
    <property type="entry name" value="INNER MEMBRANE PROTEIN"/>
    <property type="match status" value="1"/>
</dbReference>
<evidence type="ECO:0000313" key="3">
    <source>
        <dbReference type="EMBL" id="MCP3734706.1"/>
    </source>
</evidence>
<reference evidence="3" key="1">
    <citation type="submission" date="2022-05" db="EMBL/GenBank/DDBJ databases">
        <title>Sphingomonas sp. strain RP10 Genome sequencing and assembly.</title>
        <authorList>
            <person name="Kim I."/>
        </authorList>
    </citation>
    <scope>NUCLEOTIDE SEQUENCE</scope>
    <source>
        <strain evidence="3">RP10</strain>
    </source>
</reference>
<feature type="transmembrane region" description="Helical" evidence="1">
    <location>
        <begin position="326"/>
        <end position="346"/>
    </location>
</feature>
<dbReference type="PANTHER" id="PTHR30590:SF2">
    <property type="entry name" value="INNER MEMBRANE PROTEIN"/>
    <property type="match status" value="1"/>
</dbReference>
<dbReference type="Proteomes" id="UP001139486">
    <property type="component" value="Unassembled WGS sequence"/>
</dbReference>
<accession>A0A9X2HUZ2</accession>
<evidence type="ECO:0000259" key="2">
    <source>
        <dbReference type="Pfam" id="PF04235"/>
    </source>
</evidence>
<keyword evidence="4" id="KW-1185">Reference proteome</keyword>
<feature type="transmembrane region" description="Helical" evidence="1">
    <location>
        <begin position="152"/>
        <end position="170"/>
    </location>
</feature>
<dbReference type="AlphaFoldDB" id="A0A9X2HUZ2"/>
<dbReference type="RefSeq" id="WP_254288706.1">
    <property type="nucleotide sequence ID" value="NZ_JAMLDY010000007.1"/>
</dbReference>